<dbReference type="Pfam" id="PF00293">
    <property type="entry name" value="NUDIX"/>
    <property type="match status" value="1"/>
</dbReference>
<dbReference type="GO" id="GO:0046872">
    <property type="term" value="F:metal ion binding"/>
    <property type="evidence" value="ECO:0007669"/>
    <property type="project" value="UniProtKB-KW"/>
</dbReference>
<accession>B2A5X1</accession>
<evidence type="ECO:0000256" key="4">
    <source>
        <dbReference type="ARBA" id="ARBA00022801"/>
    </source>
</evidence>
<evidence type="ECO:0000256" key="1">
    <source>
        <dbReference type="ARBA" id="ARBA00001936"/>
    </source>
</evidence>
<reference evidence="9 10" key="1">
    <citation type="submission" date="2008-04" db="EMBL/GenBank/DDBJ databases">
        <title>Complete sequence of chromosome of Natranaerobius thermophilus JW/NM-WN-LF.</title>
        <authorList>
            <consortium name="US DOE Joint Genome Institute"/>
            <person name="Copeland A."/>
            <person name="Lucas S."/>
            <person name="Lapidus A."/>
            <person name="Glavina del Rio T."/>
            <person name="Dalin E."/>
            <person name="Tice H."/>
            <person name="Bruce D."/>
            <person name="Goodwin L."/>
            <person name="Pitluck S."/>
            <person name="Chertkov O."/>
            <person name="Brettin T."/>
            <person name="Detter J.C."/>
            <person name="Han C."/>
            <person name="Kuske C.R."/>
            <person name="Schmutz J."/>
            <person name="Larimer F."/>
            <person name="Land M."/>
            <person name="Hauser L."/>
            <person name="Kyrpides N."/>
            <person name="Lykidis A."/>
            <person name="Mesbah N.M."/>
            <person name="Wiegel J."/>
        </authorList>
    </citation>
    <scope>NUCLEOTIDE SEQUENCE [LARGE SCALE GENOMIC DNA]</scope>
    <source>
        <strain evidence="10">ATCC BAA-1301 / DSM 18059 / JW/NM-WN-LF</strain>
    </source>
</reference>
<dbReference type="Gene3D" id="3.90.79.10">
    <property type="entry name" value="Nucleoside Triphosphate Pyrophosphohydrolase"/>
    <property type="match status" value="1"/>
</dbReference>
<comment type="similarity">
    <text evidence="7">Belongs to the Nudix hydrolase family.</text>
</comment>
<dbReference type="SUPFAM" id="SSF55811">
    <property type="entry name" value="Nudix"/>
    <property type="match status" value="1"/>
</dbReference>
<dbReference type="PRINTS" id="PR00502">
    <property type="entry name" value="NUDIXFAMILY"/>
</dbReference>
<evidence type="ECO:0000256" key="7">
    <source>
        <dbReference type="RuleBase" id="RU003476"/>
    </source>
</evidence>
<dbReference type="STRING" id="457570.Nther_0468"/>
<dbReference type="PROSITE" id="PS00893">
    <property type="entry name" value="NUDIX_BOX"/>
    <property type="match status" value="1"/>
</dbReference>
<evidence type="ECO:0000313" key="9">
    <source>
        <dbReference type="EMBL" id="ACB84064.1"/>
    </source>
</evidence>
<dbReference type="InterPro" id="IPR020476">
    <property type="entry name" value="Nudix_hydrolase"/>
</dbReference>
<dbReference type="Proteomes" id="UP000001683">
    <property type="component" value="Chromosome"/>
</dbReference>
<dbReference type="EMBL" id="CP001034">
    <property type="protein sequence ID" value="ACB84064.1"/>
    <property type="molecule type" value="Genomic_DNA"/>
</dbReference>
<reference evidence="9 10" key="2">
    <citation type="journal article" date="2011" name="J. Bacteriol.">
        <title>Complete genome sequence of the anaerobic, halophilic alkalithermophile Natranaerobius thermophilus JW/NM-WN-LF.</title>
        <authorList>
            <person name="Zhao B."/>
            <person name="Mesbah N.M."/>
            <person name="Dalin E."/>
            <person name="Goodwin L."/>
            <person name="Nolan M."/>
            <person name="Pitluck S."/>
            <person name="Chertkov O."/>
            <person name="Brettin T.S."/>
            <person name="Han J."/>
            <person name="Larimer F.W."/>
            <person name="Land M.L."/>
            <person name="Hauser L."/>
            <person name="Kyrpides N."/>
            <person name="Wiegel J."/>
        </authorList>
    </citation>
    <scope>NUCLEOTIDE SEQUENCE [LARGE SCALE GENOMIC DNA]</scope>
    <source>
        <strain evidence="10">ATCC BAA-1301 / DSM 18059 / JW/NM-WN-LF</strain>
    </source>
</reference>
<keyword evidence="3" id="KW-0479">Metal-binding</keyword>
<keyword evidence="10" id="KW-1185">Reference proteome</keyword>
<dbReference type="InterPro" id="IPR020084">
    <property type="entry name" value="NUDIX_hydrolase_CS"/>
</dbReference>
<dbReference type="KEGG" id="nth:Nther_0468"/>
<dbReference type="OrthoDB" id="9802805at2"/>
<dbReference type="HOGENOM" id="CLU_040940_5_2_9"/>
<comment type="cofactor">
    <cofactor evidence="1">
        <name>Mn(2+)</name>
        <dbReference type="ChEBI" id="CHEBI:29035"/>
    </cofactor>
</comment>
<dbReference type="RefSeq" id="WP_012446951.1">
    <property type="nucleotide sequence ID" value="NC_010718.1"/>
</dbReference>
<dbReference type="InterPro" id="IPR000086">
    <property type="entry name" value="NUDIX_hydrolase_dom"/>
</dbReference>
<feature type="domain" description="Nudix hydrolase" evidence="8">
    <location>
        <begin position="10"/>
        <end position="166"/>
    </location>
</feature>
<dbReference type="eggNOG" id="COG0494">
    <property type="taxonomic scope" value="Bacteria"/>
</dbReference>
<sequence>MNRPDIISKFNNRSSSIMGIKVKNSVLLPLVSINQEWQLIFQVRSQQIKSQPGEISFPGGKIEPGESSRNAAIRETSEELGIQTNSISIWGQLDLLVTPFNMMIVPYIGEIHTLPKDFNINLQEVSEVFTVPLDFFVKENPYKYRMQVGITPPHDFPFNLVPGGKNYPFKQGEYPSYFYIYGDYVIWGFTARIIKNFIDNLS</sequence>
<dbReference type="PANTHER" id="PTHR12992:SF11">
    <property type="entry name" value="MITOCHONDRIAL COENZYME A DIPHOSPHATASE NUDT8"/>
    <property type="match status" value="1"/>
</dbReference>
<evidence type="ECO:0000256" key="5">
    <source>
        <dbReference type="ARBA" id="ARBA00022842"/>
    </source>
</evidence>
<evidence type="ECO:0000256" key="6">
    <source>
        <dbReference type="ARBA" id="ARBA00023211"/>
    </source>
</evidence>
<name>B2A5X1_NATTJ</name>
<comment type="cofactor">
    <cofactor evidence="2">
        <name>Mg(2+)</name>
        <dbReference type="ChEBI" id="CHEBI:18420"/>
    </cofactor>
</comment>
<keyword evidence="6" id="KW-0464">Manganese</keyword>
<dbReference type="InterPro" id="IPR015797">
    <property type="entry name" value="NUDIX_hydrolase-like_dom_sf"/>
</dbReference>
<dbReference type="PANTHER" id="PTHR12992">
    <property type="entry name" value="NUDIX HYDROLASE"/>
    <property type="match status" value="1"/>
</dbReference>
<dbReference type="PROSITE" id="PS51462">
    <property type="entry name" value="NUDIX"/>
    <property type="match status" value="1"/>
</dbReference>
<gene>
    <name evidence="9" type="ordered locus">Nther_0468</name>
</gene>
<evidence type="ECO:0000256" key="2">
    <source>
        <dbReference type="ARBA" id="ARBA00001946"/>
    </source>
</evidence>
<dbReference type="InParanoid" id="B2A5X1"/>
<evidence type="ECO:0000256" key="3">
    <source>
        <dbReference type="ARBA" id="ARBA00022723"/>
    </source>
</evidence>
<dbReference type="AlphaFoldDB" id="B2A5X1"/>
<dbReference type="GO" id="GO:0010945">
    <property type="term" value="F:coenzyme A diphosphatase activity"/>
    <property type="evidence" value="ECO:0007669"/>
    <property type="project" value="InterPro"/>
</dbReference>
<proteinExistence type="inferred from homology"/>
<keyword evidence="4 7" id="KW-0378">Hydrolase</keyword>
<keyword evidence="5" id="KW-0460">Magnesium</keyword>
<evidence type="ECO:0000259" key="8">
    <source>
        <dbReference type="PROSITE" id="PS51462"/>
    </source>
</evidence>
<dbReference type="InterPro" id="IPR045121">
    <property type="entry name" value="CoAse"/>
</dbReference>
<evidence type="ECO:0000313" key="10">
    <source>
        <dbReference type="Proteomes" id="UP000001683"/>
    </source>
</evidence>
<protein>
    <submittedName>
        <fullName evidence="9">NUDIX hydrolase</fullName>
    </submittedName>
</protein>
<dbReference type="CDD" id="cd03426">
    <property type="entry name" value="NUDIX_CoAse_Nudt7"/>
    <property type="match status" value="1"/>
</dbReference>
<organism evidence="9 10">
    <name type="scientific">Natranaerobius thermophilus (strain ATCC BAA-1301 / DSM 18059 / JW/NM-WN-LF)</name>
    <dbReference type="NCBI Taxonomy" id="457570"/>
    <lineage>
        <taxon>Bacteria</taxon>
        <taxon>Bacillati</taxon>
        <taxon>Bacillota</taxon>
        <taxon>Clostridia</taxon>
        <taxon>Natranaerobiales</taxon>
        <taxon>Natranaerobiaceae</taxon>
        <taxon>Natranaerobius</taxon>
    </lineage>
</organism>